<feature type="compositionally biased region" description="Low complexity" evidence="1">
    <location>
        <begin position="214"/>
        <end position="226"/>
    </location>
</feature>
<organism evidence="2 3">
    <name type="scientific">Sistotremastrum suecicum HHB10207 ss-3</name>
    <dbReference type="NCBI Taxonomy" id="1314776"/>
    <lineage>
        <taxon>Eukaryota</taxon>
        <taxon>Fungi</taxon>
        <taxon>Dikarya</taxon>
        <taxon>Basidiomycota</taxon>
        <taxon>Agaricomycotina</taxon>
        <taxon>Agaricomycetes</taxon>
        <taxon>Sistotremastrales</taxon>
        <taxon>Sistotremastraceae</taxon>
        <taxon>Sistotremastrum</taxon>
    </lineage>
</organism>
<feature type="compositionally biased region" description="Polar residues" evidence="1">
    <location>
        <begin position="238"/>
        <end position="263"/>
    </location>
</feature>
<sequence>MGELDLATLIICSQLSTRMRQVISDPSLNPWRTPLSRILEAEVYPPELATLAVRQIVPRVNWIEILSLASPHFILFTTTLPNLRELEWKEAFERRFLPGWTKWKKEFKWKEAFLKTLTRVFHRLHSSCTAEEAWTKYIVLNRNGAANEQEVSSRHFNPLTIFNELKFQANLMHLRTSVRIVVQFADVRILALGVLHKPRGSFTINSNAKAFLQPPGITSSSTTSPTNPHPPRVPMSRYDTNGSTLSDISDYSDSPNPKNNRSRSPTREDYSPLMHPLPFRSHRNYPFLTPGGGDQRWLGDGDPERSGEYWVGGMMIVAQLVTPTLPSEDEQDLDLILPGPGRSQYASFTWNDLWAVAPWMKERITRCINGQGLGNE</sequence>
<evidence type="ECO:0000256" key="1">
    <source>
        <dbReference type="SAM" id="MobiDB-lite"/>
    </source>
</evidence>
<name>A0A166DW38_9AGAM</name>
<protein>
    <recommendedName>
        <fullName evidence="4">F-box domain-containing protein</fullName>
    </recommendedName>
</protein>
<gene>
    <name evidence="2" type="ORF">SISSUDRAFT_1046278</name>
</gene>
<evidence type="ECO:0000313" key="3">
    <source>
        <dbReference type="Proteomes" id="UP000076798"/>
    </source>
</evidence>
<keyword evidence="3" id="KW-1185">Reference proteome</keyword>
<dbReference type="AlphaFoldDB" id="A0A166DW38"/>
<evidence type="ECO:0000313" key="2">
    <source>
        <dbReference type="EMBL" id="KZT38954.1"/>
    </source>
</evidence>
<dbReference type="OrthoDB" id="2532648at2759"/>
<dbReference type="STRING" id="1314776.A0A166DW38"/>
<reference evidence="2 3" key="1">
    <citation type="journal article" date="2016" name="Mol. Biol. Evol.">
        <title>Comparative Genomics of Early-Diverging Mushroom-Forming Fungi Provides Insights into the Origins of Lignocellulose Decay Capabilities.</title>
        <authorList>
            <person name="Nagy L.G."/>
            <person name="Riley R."/>
            <person name="Tritt A."/>
            <person name="Adam C."/>
            <person name="Daum C."/>
            <person name="Floudas D."/>
            <person name="Sun H."/>
            <person name="Yadav J.S."/>
            <person name="Pangilinan J."/>
            <person name="Larsson K.H."/>
            <person name="Matsuura K."/>
            <person name="Barry K."/>
            <person name="Labutti K."/>
            <person name="Kuo R."/>
            <person name="Ohm R.A."/>
            <person name="Bhattacharya S.S."/>
            <person name="Shirouzu T."/>
            <person name="Yoshinaga Y."/>
            <person name="Martin F.M."/>
            <person name="Grigoriev I.V."/>
            <person name="Hibbett D.S."/>
        </authorList>
    </citation>
    <scope>NUCLEOTIDE SEQUENCE [LARGE SCALE GENOMIC DNA]</scope>
    <source>
        <strain evidence="2 3">HHB10207 ss-3</strain>
    </source>
</reference>
<proteinExistence type="predicted"/>
<evidence type="ECO:0008006" key="4">
    <source>
        <dbReference type="Google" id="ProtNLM"/>
    </source>
</evidence>
<dbReference type="EMBL" id="KV428054">
    <property type="protein sequence ID" value="KZT38954.1"/>
    <property type="molecule type" value="Genomic_DNA"/>
</dbReference>
<accession>A0A166DW38</accession>
<dbReference type="Proteomes" id="UP000076798">
    <property type="component" value="Unassembled WGS sequence"/>
</dbReference>
<feature type="region of interest" description="Disordered" evidence="1">
    <location>
        <begin position="213"/>
        <end position="275"/>
    </location>
</feature>